<dbReference type="AlphaFoldDB" id="A0A4Y9RRW9"/>
<dbReference type="EMBL" id="SPVG01000279">
    <property type="protein sequence ID" value="TFW11652.1"/>
    <property type="molecule type" value="Genomic_DNA"/>
</dbReference>
<gene>
    <name evidence="1" type="ORF">E4L98_29560</name>
</gene>
<dbReference type="InterPro" id="IPR021607">
    <property type="entry name" value="DUF3224"/>
</dbReference>
<organism evidence="1 2">
    <name type="scientific">Duganella callida</name>
    <dbReference type="NCBI Taxonomy" id="2561932"/>
    <lineage>
        <taxon>Bacteria</taxon>
        <taxon>Pseudomonadati</taxon>
        <taxon>Pseudomonadota</taxon>
        <taxon>Betaproteobacteria</taxon>
        <taxon>Burkholderiales</taxon>
        <taxon>Oxalobacteraceae</taxon>
        <taxon>Telluria group</taxon>
        <taxon>Duganella</taxon>
    </lineage>
</organism>
<dbReference type="Proteomes" id="UP000297729">
    <property type="component" value="Unassembled WGS sequence"/>
</dbReference>
<accession>A0A4Y9RRW9</accession>
<evidence type="ECO:0000313" key="1">
    <source>
        <dbReference type="EMBL" id="TFW11652.1"/>
    </source>
</evidence>
<protein>
    <submittedName>
        <fullName evidence="1">DUF3224 domain-containing protein</fullName>
    </submittedName>
</protein>
<comment type="caution">
    <text evidence="1">The sequence shown here is derived from an EMBL/GenBank/DDBJ whole genome shotgun (WGS) entry which is preliminary data.</text>
</comment>
<name>A0A4Y9RRW9_9BURK</name>
<dbReference type="OrthoDB" id="69764at2"/>
<dbReference type="Pfam" id="PF11528">
    <property type="entry name" value="DUF3224"/>
    <property type="match status" value="1"/>
</dbReference>
<keyword evidence="2" id="KW-1185">Reference proteome</keyword>
<proteinExistence type="predicted"/>
<dbReference type="SUPFAM" id="SSF159238">
    <property type="entry name" value="SO1590-like"/>
    <property type="match status" value="1"/>
</dbReference>
<dbReference type="RefSeq" id="WP_135205121.1">
    <property type="nucleotide sequence ID" value="NZ_SPVG01000279.1"/>
</dbReference>
<dbReference type="Gene3D" id="2.40.350.10">
    <property type="entry name" value="SO1590-like"/>
    <property type="match status" value="1"/>
</dbReference>
<reference evidence="1 2" key="1">
    <citation type="submission" date="2019-03" db="EMBL/GenBank/DDBJ databases">
        <title>Draft Genome Sequence of Duganella callidus sp. nov., a Novel Duganella Species Isolated from Cultivated Soil.</title>
        <authorList>
            <person name="Raths R."/>
            <person name="Peta V."/>
            <person name="Bucking H."/>
        </authorList>
    </citation>
    <scope>NUCLEOTIDE SEQUENCE [LARGE SCALE GENOMIC DNA]</scope>
    <source>
        <strain evidence="1 2">DN04</strain>
    </source>
</reference>
<sequence>MPIVSGEFDVTMQPQAMSEVAADSGIGRMSLDKRYHGALSASGRGEMLAFMDRALMSGAYLAMEKVEGTLEGRSGSFLLHHTGTMARGATGLSVAVVPDSGRDQLSGLSGTLNIRIEAGKHYYDFDYSLPA</sequence>
<evidence type="ECO:0000313" key="2">
    <source>
        <dbReference type="Proteomes" id="UP000297729"/>
    </source>
</evidence>
<dbReference type="InterPro" id="IPR023159">
    <property type="entry name" value="SO1590-like_sf"/>
</dbReference>